<gene>
    <name evidence="1" type="ORF">S-CBP2_0048</name>
</gene>
<keyword evidence="2" id="KW-1185">Reference proteome</keyword>
<dbReference type="RefSeq" id="YP_009103156.1">
    <property type="nucleotide sequence ID" value="NC_025455.1"/>
</dbReference>
<proteinExistence type="predicted"/>
<dbReference type="Proteomes" id="UP000030041">
    <property type="component" value="Segment"/>
</dbReference>
<accession>A0A096VL12</accession>
<dbReference type="InterPro" id="IPR024345">
    <property type="entry name" value="DNA_matur_Phage_T7-like"/>
</dbReference>
<protein>
    <submittedName>
        <fullName evidence="1">Uncharacterized protein</fullName>
    </submittedName>
</protein>
<reference evidence="2" key="1">
    <citation type="submission" date="2012-12" db="EMBL/GenBank/DDBJ databases">
        <title>Genomics of marine cyanopodoviruses.</title>
        <authorList>
            <person name="Huang S."/>
            <person name="Chen F."/>
        </authorList>
    </citation>
    <scope>NUCLEOTIDE SEQUENCE [LARGE SCALE GENOMIC DNA]</scope>
</reference>
<dbReference type="GeneID" id="22112074"/>
<name>A0A096VL12_9CAUD</name>
<sequence length="82" mass="8877">MASKKESQMGTAEMFEMLHGILTKELIARIESGEATTADLRAAIDWLAKNDITGVPVEDSPLASLAGLIPELTFDEVEEEIS</sequence>
<dbReference type="KEGG" id="vg:22112074"/>
<dbReference type="OrthoDB" id="23633at10239"/>
<evidence type="ECO:0000313" key="1">
    <source>
        <dbReference type="EMBL" id="AGK86754.1"/>
    </source>
</evidence>
<evidence type="ECO:0000313" key="2">
    <source>
        <dbReference type="Proteomes" id="UP000030041"/>
    </source>
</evidence>
<dbReference type="EMBL" id="KC310806">
    <property type="protein sequence ID" value="AGK86754.1"/>
    <property type="molecule type" value="Genomic_DNA"/>
</dbReference>
<dbReference type="Pfam" id="PF11123">
    <property type="entry name" value="DNA_Packaging_2"/>
    <property type="match status" value="1"/>
</dbReference>
<reference evidence="1 2" key="2">
    <citation type="journal article" date="2015" name="PLoS ONE">
        <title>Comparative Genomic and Phylogenomic Analyses Reveal a Conserved Core Genome Shared by Estuarine and Oceanic Cyanopodoviruses.</title>
        <authorList>
            <person name="Huang S."/>
            <person name="Zhang S."/>
            <person name="Jiao N."/>
            <person name="Chen F."/>
        </authorList>
    </citation>
    <scope>NUCLEOTIDE SEQUENCE [LARGE SCALE GENOMIC DNA]</scope>
</reference>
<organism evidence="1 2">
    <name type="scientific">Synechococcus phage S-CBP2</name>
    <dbReference type="NCBI Taxonomy" id="756277"/>
    <lineage>
        <taxon>Viruses</taxon>
        <taxon>Duplodnaviria</taxon>
        <taxon>Heunggongvirae</taxon>
        <taxon>Uroviricota</taxon>
        <taxon>Caudoviricetes</taxon>
        <taxon>Autographivirales</taxon>
        <taxon>Kembevirus</taxon>
        <taxon>Kembevirus SCBP2</taxon>
    </lineage>
</organism>